<evidence type="ECO:0000256" key="5">
    <source>
        <dbReference type="SAM" id="SignalP"/>
    </source>
</evidence>
<feature type="signal peptide" evidence="5">
    <location>
        <begin position="1"/>
        <end position="24"/>
    </location>
</feature>
<dbReference type="Gene3D" id="3.40.1090.10">
    <property type="entry name" value="Cytosolic phospholipase A2 catalytic domain"/>
    <property type="match status" value="2"/>
</dbReference>
<keyword evidence="1 4" id="KW-0378">Hydrolase</keyword>
<accession>A0A318JGQ4</accession>
<name>A0A318JGQ4_9BURK</name>
<evidence type="ECO:0000256" key="2">
    <source>
        <dbReference type="ARBA" id="ARBA00022963"/>
    </source>
</evidence>
<dbReference type="EMBL" id="QJKB01000001">
    <property type="protein sequence ID" value="PXX47776.1"/>
    <property type="molecule type" value="Genomic_DNA"/>
</dbReference>
<dbReference type="GO" id="GO:0016042">
    <property type="term" value="P:lipid catabolic process"/>
    <property type="evidence" value="ECO:0007669"/>
    <property type="project" value="UniProtKB-UniRule"/>
</dbReference>
<dbReference type="PANTHER" id="PTHR14226">
    <property type="entry name" value="NEUROPATHY TARGET ESTERASE/SWISS CHEESE D.MELANOGASTER"/>
    <property type="match status" value="1"/>
</dbReference>
<evidence type="ECO:0000256" key="4">
    <source>
        <dbReference type="PROSITE-ProRule" id="PRU01161"/>
    </source>
</evidence>
<dbReference type="OrthoDB" id="5290098at2"/>
<dbReference type="InterPro" id="IPR050301">
    <property type="entry name" value="NTE"/>
</dbReference>
<dbReference type="InterPro" id="IPR016035">
    <property type="entry name" value="Acyl_Trfase/lysoPLipase"/>
</dbReference>
<protein>
    <submittedName>
        <fullName evidence="7">NTE family protein</fullName>
    </submittedName>
</protein>
<sequence length="753" mass="82600">MPKSFLLLVFSLASYLLTPVISHAESITVPATQVKQPKICLALSGGGARGFAHVGVLKVLEELRIPIDCIAGTSMGAVVGGLYAAGFSASEIEARLDALKLNDIALDRVERRYLPQSVREEDEQYPLGATLGLSANGVRLPAGVVQASQFLEILQNWTAHLQPDIEFDSLPIPFRTLATDMETGKMVVFTKGPLHKAIRASMAAPGVFAPIEIDGKLLSDGGLVRNLPVDIAKQMGADVVIAVNIGTPLMPRDQLLTLFNVSQQMVNILTEQNVEAQKALLTPNDLLIEPGLGNISFMDFARSKEAVLIGEKATHALDARLAAYSLPAEVYAIRHEIRLNPQLPPIKIQFVDVVTNGAVPESDIRRQLNIRTGHEYKADDINRKLAILNNAREFDSINHELVERDGEYGIRVNAYGRNWGPHFLRFGLALSSGFEGAGGFKLQVGHRRPWLTDGGLEWRNDLEFGNSIKYHTELRQPLFEREGMYLAPFAELGQNTRNLYSGNTRIAEYNFRSDKLGLDLGFRLGEQSILGEAKLGLNFNRYRVRPKIGGYLLRDEDGGVKVESLPSADLQQFGLKSAVVIDQLSDVSFPRYGYKVDASAFVGTSDTHKNFQEVAVNTTWANSINNHSINLKLNAAGLFQKGTDVRGIGYTLGGFQQLSAYQPDQFTGDFMVYGSLTYLLRAVKFDLAGQSLFLGTSLEAGNVWNRGEDMSLKSLRKSASLFAGFNSFIGPIYLGFAVGQSGAKNVFFQLGRQ</sequence>
<dbReference type="PROSITE" id="PS51635">
    <property type="entry name" value="PNPLA"/>
    <property type="match status" value="1"/>
</dbReference>
<dbReference type="SUPFAM" id="SSF52151">
    <property type="entry name" value="FabD/lysophospholipase-like"/>
    <property type="match status" value="1"/>
</dbReference>
<keyword evidence="5" id="KW-0732">Signal</keyword>
<evidence type="ECO:0000256" key="3">
    <source>
        <dbReference type="ARBA" id="ARBA00023098"/>
    </source>
</evidence>
<feature type="chain" id="PRO_5016290615" evidence="5">
    <location>
        <begin position="25"/>
        <end position="753"/>
    </location>
</feature>
<dbReference type="AlphaFoldDB" id="A0A318JGQ4"/>
<evidence type="ECO:0000313" key="7">
    <source>
        <dbReference type="EMBL" id="PXX47776.1"/>
    </source>
</evidence>
<dbReference type="PANTHER" id="PTHR14226:SF29">
    <property type="entry name" value="NEUROPATHY TARGET ESTERASE SWS"/>
    <property type="match status" value="1"/>
</dbReference>
<reference evidence="7 8" key="1">
    <citation type="submission" date="2018-05" db="EMBL/GenBank/DDBJ databases">
        <title>Genomic Encyclopedia of Type Strains, Phase IV (KMG-IV): sequencing the most valuable type-strain genomes for metagenomic binning, comparative biology and taxonomic classification.</title>
        <authorList>
            <person name="Goeker M."/>
        </authorList>
    </citation>
    <scope>NUCLEOTIDE SEQUENCE [LARGE SCALE GENOMIC DNA]</scope>
    <source>
        <strain evidence="7 8">DSM 19792</strain>
    </source>
</reference>
<feature type="short sequence motif" description="GXGXXG" evidence="4">
    <location>
        <begin position="45"/>
        <end position="50"/>
    </location>
</feature>
<keyword evidence="2 4" id="KW-0442">Lipid degradation</keyword>
<gene>
    <name evidence="7" type="ORF">DFR42_1011374</name>
</gene>
<proteinExistence type="predicted"/>
<dbReference type="Proteomes" id="UP000247792">
    <property type="component" value="Unassembled WGS sequence"/>
</dbReference>
<keyword evidence="3 4" id="KW-0443">Lipid metabolism</keyword>
<keyword evidence="8" id="KW-1185">Reference proteome</keyword>
<evidence type="ECO:0000313" key="8">
    <source>
        <dbReference type="Proteomes" id="UP000247792"/>
    </source>
</evidence>
<evidence type="ECO:0000259" key="6">
    <source>
        <dbReference type="PROSITE" id="PS51635"/>
    </source>
</evidence>
<dbReference type="CDD" id="cd07205">
    <property type="entry name" value="Pat_PNPLA6_PNPLA7_NTE1_like"/>
    <property type="match status" value="1"/>
</dbReference>
<feature type="active site" description="Proton acceptor" evidence="4">
    <location>
        <position position="220"/>
    </location>
</feature>
<feature type="short sequence motif" description="GXSXG" evidence="4">
    <location>
        <begin position="72"/>
        <end position="76"/>
    </location>
</feature>
<feature type="domain" description="PNPLA" evidence="6">
    <location>
        <begin position="41"/>
        <end position="233"/>
    </location>
</feature>
<dbReference type="Pfam" id="PF01734">
    <property type="entry name" value="Patatin"/>
    <property type="match status" value="1"/>
</dbReference>
<feature type="short sequence motif" description="DGA/G" evidence="4">
    <location>
        <begin position="220"/>
        <end position="222"/>
    </location>
</feature>
<comment type="caution">
    <text evidence="7">The sequence shown here is derived from an EMBL/GenBank/DDBJ whole genome shotgun (WGS) entry which is preliminary data.</text>
</comment>
<dbReference type="RefSeq" id="WP_110254108.1">
    <property type="nucleotide sequence ID" value="NZ_QJKB01000001.1"/>
</dbReference>
<dbReference type="InterPro" id="IPR002641">
    <property type="entry name" value="PNPLA_dom"/>
</dbReference>
<dbReference type="GO" id="GO:0016787">
    <property type="term" value="F:hydrolase activity"/>
    <property type="evidence" value="ECO:0007669"/>
    <property type="project" value="UniProtKB-UniRule"/>
</dbReference>
<organism evidence="7 8">
    <name type="scientific">Undibacterium pigrum</name>
    <dbReference type="NCBI Taxonomy" id="401470"/>
    <lineage>
        <taxon>Bacteria</taxon>
        <taxon>Pseudomonadati</taxon>
        <taxon>Pseudomonadota</taxon>
        <taxon>Betaproteobacteria</taxon>
        <taxon>Burkholderiales</taxon>
        <taxon>Oxalobacteraceae</taxon>
        <taxon>Undibacterium</taxon>
    </lineage>
</organism>
<evidence type="ECO:0000256" key="1">
    <source>
        <dbReference type="ARBA" id="ARBA00022801"/>
    </source>
</evidence>
<feature type="active site" description="Nucleophile" evidence="4">
    <location>
        <position position="74"/>
    </location>
</feature>